<dbReference type="KEGG" id="daw:HS1_000933"/>
<proteinExistence type="predicted"/>
<dbReference type="RefSeq" id="WP_066061636.1">
    <property type="nucleotide sequence ID" value="NZ_CP013015.1"/>
</dbReference>
<keyword evidence="2" id="KW-1185">Reference proteome</keyword>
<dbReference type="EMBL" id="CP013015">
    <property type="protein sequence ID" value="AMM40737.1"/>
    <property type="molecule type" value="Genomic_DNA"/>
</dbReference>
<dbReference type="InterPro" id="IPR038622">
    <property type="entry name" value="CDPS_sf"/>
</dbReference>
<name>A0A7U4QJY1_DESA2</name>
<protein>
    <recommendedName>
        <fullName evidence="3">Cyclodipeptide synthase</fullName>
    </recommendedName>
</protein>
<accession>A0A7U4QJY1</accession>
<reference evidence="1 2" key="1">
    <citation type="submission" date="2015-10" db="EMBL/GenBank/DDBJ databases">
        <title>Candidatus Desulfofervidus auxilii, a hydrogenotrophic sulfate-reducing bacterium involved in the thermophilic anaerobic oxidation of methane.</title>
        <authorList>
            <person name="Krukenberg V."/>
            <person name="Richter M."/>
            <person name="Wegener G."/>
        </authorList>
    </citation>
    <scope>NUCLEOTIDE SEQUENCE [LARGE SCALE GENOMIC DNA]</scope>
    <source>
        <strain evidence="1 2">HS1</strain>
    </source>
</reference>
<dbReference type="AlphaFoldDB" id="A0A7U4QJY1"/>
<gene>
    <name evidence="1" type="ORF">HS1_000933</name>
</gene>
<evidence type="ECO:0008006" key="3">
    <source>
        <dbReference type="Google" id="ProtNLM"/>
    </source>
</evidence>
<evidence type="ECO:0000313" key="1">
    <source>
        <dbReference type="EMBL" id="AMM40737.1"/>
    </source>
</evidence>
<sequence>MPIYSISEAPKGHYFMGISLMSNVLFSKRTVRQYYNALGEKALSFLVIIADSLEMWNYAYFKGLSLSEARQKSLLVGKQYQSGYLKLSKLLPNFYVSLASEIETHDAWKRIYEILRNFYSENELFQKAVKLQIVENIGSKLKCRDVNGVPDLITNYILEEIAITVGIYSGILMEQRIQISPQLDNLLVDLYNGKFPELSHNLKIKSSELQYVVYNPKAKEEQL</sequence>
<dbReference type="Proteomes" id="UP000070560">
    <property type="component" value="Chromosome"/>
</dbReference>
<dbReference type="Gene3D" id="3.40.50.11710">
    <property type="entry name" value="Cyclodipeptide synthase"/>
    <property type="match status" value="1"/>
</dbReference>
<dbReference type="GO" id="GO:0016755">
    <property type="term" value="F:aminoacyltransferase activity"/>
    <property type="evidence" value="ECO:0007669"/>
    <property type="project" value="InterPro"/>
</dbReference>
<evidence type="ECO:0000313" key="2">
    <source>
        <dbReference type="Proteomes" id="UP000070560"/>
    </source>
</evidence>
<organism evidence="1 2">
    <name type="scientific">Desulfofervidus auxilii</name>
    <dbReference type="NCBI Taxonomy" id="1621989"/>
    <lineage>
        <taxon>Bacteria</taxon>
        <taxon>Pseudomonadati</taxon>
        <taxon>Thermodesulfobacteriota</taxon>
        <taxon>Candidatus Desulfofervidia</taxon>
        <taxon>Candidatus Desulfofervidales</taxon>
        <taxon>Candidatus Desulfofervidaceae</taxon>
        <taxon>Candidatus Desulfofervidus</taxon>
    </lineage>
</organism>